<keyword evidence="2" id="KW-1185">Reference proteome</keyword>
<reference evidence="1" key="1">
    <citation type="submission" date="2022-10" db="EMBL/GenBank/DDBJ databases">
        <title>The WGS of Solirubrobacter ginsenosidimutans DSM 21036.</title>
        <authorList>
            <person name="Jiang Z."/>
        </authorList>
    </citation>
    <scope>NUCLEOTIDE SEQUENCE</scope>
    <source>
        <strain evidence="1">DSM 21036</strain>
    </source>
</reference>
<dbReference type="AlphaFoldDB" id="A0A9X3MW71"/>
<gene>
    <name evidence="1" type="ORF">OM076_26270</name>
</gene>
<evidence type="ECO:0000313" key="1">
    <source>
        <dbReference type="EMBL" id="MDA0163804.1"/>
    </source>
</evidence>
<protein>
    <submittedName>
        <fullName evidence="1">Uncharacterized protein</fullName>
    </submittedName>
</protein>
<dbReference type="Proteomes" id="UP001149140">
    <property type="component" value="Unassembled WGS sequence"/>
</dbReference>
<dbReference type="RefSeq" id="WP_270043053.1">
    <property type="nucleotide sequence ID" value="NZ_JAPDOD010000028.1"/>
</dbReference>
<dbReference type="EMBL" id="JAPDOD010000028">
    <property type="protein sequence ID" value="MDA0163804.1"/>
    <property type="molecule type" value="Genomic_DNA"/>
</dbReference>
<accession>A0A9X3MW71</accession>
<sequence length="119" mass="13092">MLWLIILVVFAVLIGGGIYARNRQLARSRPAFERALAQVDRDLANAAATDRGWDRGVLEAAVRRISTEQFGAEPQELTLVEVIDRPGTDEDQAVFDVTASGTHHRVVLGRRDGDWVPAA</sequence>
<comment type="caution">
    <text evidence="1">The sequence shown here is derived from an EMBL/GenBank/DDBJ whole genome shotgun (WGS) entry which is preliminary data.</text>
</comment>
<evidence type="ECO:0000313" key="2">
    <source>
        <dbReference type="Proteomes" id="UP001149140"/>
    </source>
</evidence>
<proteinExistence type="predicted"/>
<organism evidence="1 2">
    <name type="scientific">Solirubrobacter ginsenosidimutans</name>
    <dbReference type="NCBI Taxonomy" id="490573"/>
    <lineage>
        <taxon>Bacteria</taxon>
        <taxon>Bacillati</taxon>
        <taxon>Actinomycetota</taxon>
        <taxon>Thermoleophilia</taxon>
        <taxon>Solirubrobacterales</taxon>
        <taxon>Solirubrobacteraceae</taxon>
        <taxon>Solirubrobacter</taxon>
    </lineage>
</organism>
<name>A0A9X3MW71_9ACTN</name>